<dbReference type="RefSeq" id="WP_089199469.1">
    <property type="nucleotide sequence ID" value="NZ_NHRJ02000003.1"/>
</dbReference>
<dbReference type="AlphaFoldDB" id="A0A2W1NQX5"/>
<evidence type="ECO:0008006" key="3">
    <source>
        <dbReference type="Google" id="ProtNLM"/>
    </source>
</evidence>
<dbReference type="Proteomes" id="UP000214746">
    <property type="component" value="Unassembled WGS sequence"/>
</dbReference>
<reference evidence="1" key="1">
    <citation type="submission" date="2018-06" db="EMBL/GenBank/DDBJ databases">
        <title>Paenibacillus xerothermodurans sp. nov. an extremely dry heat resistant spore forming bacterium isolated from the soil of Cape Canaveral, Florida.</title>
        <authorList>
            <person name="Seuylemezian A."/>
            <person name="Kaur N."/>
            <person name="Patil P."/>
            <person name="Patil P."/>
            <person name="Mayilraj S."/>
            <person name="Vaishampayan P."/>
        </authorList>
    </citation>
    <scope>NUCLEOTIDE SEQUENCE [LARGE SCALE GENOMIC DNA]</scope>
    <source>
        <strain evidence="1">ATCC 27380</strain>
    </source>
</reference>
<proteinExistence type="predicted"/>
<protein>
    <recommendedName>
        <fullName evidence="3">Spore coat protein</fullName>
    </recommendedName>
</protein>
<name>A0A2W1NQX5_PAEXE</name>
<gene>
    <name evidence="1" type="ORF">CBW46_007835</name>
</gene>
<dbReference type="OrthoDB" id="2356617at2"/>
<evidence type="ECO:0000313" key="1">
    <source>
        <dbReference type="EMBL" id="PZE21273.1"/>
    </source>
</evidence>
<organism evidence="1 2">
    <name type="scientific">Paenibacillus xerothermodurans</name>
    <dbReference type="NCBI Taxonomy" id="1977292"/>
    <lineage>
        <taxon>Bacteria</taxon>
        <taxon>Bacillati</taxon>
        <taxon>Bacillota</taxon>
        <taxon>Bacilli</taxon>
        <taxon>Bacillales</taxon>
        <taxon>Paenibacillaceae</taxon>
        <taxon>Paenibacillus</taxon>
    </lineage>
</organism>
<evidence type="ECO:0000313" key="2">
    <source>
        <dbReference type="Proteomes" id="UP000214746"/>
    </source>
</evidence>
<comment type="caution">
    <text evidence="1">The sequence shown here is derived from an EMBL/GenBank/DDBJ whole genome shotgun (WGS) entry which is preliminary data.</text>
</comment>
<keyword evidence="2" id="KW-1185">Reference proteome</keyword>
<accession>A0A2W1NQX5</accession>
<sequence>MDNTATTATTTGAAAQDQLGVHEILEMHEILNFRTVCATKSTTMQALVTDDKLRDLLQQDVAVNKQAIQGLQSVLSRV</sequence>
<dbReference type="EMBL" id="NHRJ02000003">
    <property type="protein sequence ID" value="PZE21273.1"/>
    <property type="molecule type" value="Genomic_DNA"/>
</dbReference>